<proteinExistence type="predicted"/>
<evidence type="ECO:0000259" key="1">
    <source>
        <dbReference type="Pfam" id="PF10566"/>
    </source>
</evidence>
<dbReference type="AlphaFoldDB" id="A0A382CK11"/>
<dbReference type="InterPro" id="IPR014718">
    <property type="entry name" value="GH-type_carb-bd"/>
</dbReference>
<dbReference type="InterPro" id="IPR019563">
    <property type="entry name" value="GH97_catalytic"/>
</dbReference>
<evidence type="ECO:0008006" key="4">
    <source>
        <dbReference type="Google" id="ProtNLM"/>
    </source>
</evidence>
<dbReference type="Pfam" id="PF10566">
    <property type="entry name" value="Glyco_hydro_97"/>
    <property type="match status" value="1"/>
</dbReference>
<dbReference type="InterPro" id="IPR013785">
    <property type="entry name" value="Aldolase_TIM"/>
</dbReference>
<reference evidence="3" key="1">
    <citation type="submission" date="2018-05" db="EMBL/GenBank/DDBJ databases">
        <authorList>
            <person name="Lanie J.A."/>
            <person name="Ng W.-L."/>
            <person name="Kazmierczak K.M."/>
            <person name="Andrzejewski T.M."/>
            <person name="Davidsen T.M."/>
            <person name="Wayne K.J."/>
            <person name="Tettelin H."/>
            <person name="Glass J.I."/>
            <person name="Rusch D."/>
            <person name="Podicherti R."/>
            <person name="Tsui H.-C.T."/>
            <person name="Winkler M.E."/>
        </authorList>
    </citation>
    <scope>NUCLEOTIDE SEQUENCE</scope>
</reference>
<dbReference type="GO" id="GO:0030246">
    <property type="term" value="F:carbohydrate binding"/>
    <property type="evidence" value="ECO:0007669"/>
    <property type="project" value="InterPro"/>
</dbReference>
<dbReference type="InterPro" id="IPR017853">
    <property type="entry name" value="GH"/>
</dbReference>
<feature type="domain" description="Glycosyl-hydrolase 97 catalytic" evidence="1">
    <location>
        <begin position="291"/>
        <end position="418"/>
    </location>
</feature>
<dbReference type="PANTHER" id="PTHR35803">
    <property type="entry name" value="GLUCAN 1,4-ALPHA-GLUCOSIDASE SUSB-RELATED"/>
    <property type="match status" value="1"/>
</dbReference>
<dbReference type="Gene3D" id="2.70.98.10">
    <property type="match status" value="1"/>
</dbReference>
<dbReference type="InterPro" id="IPR029486">
    <property type="entry name" value="GH97_N"/>
</dbReference>
<dbReference type="SUPFAM" id="SSF51445">
    <property type="entry name" value="(Trans)glycosidases"/>
    <property type="match status" value="1"/>
</dbReference>
<dbReference type="EMBL" id="UINC01034787">
    <property type="protein sequence ID" value="SVB26174.1"/>
    <property type="molecule type" value="Genomic_DNA"/>
</dbReference>
<dbReference type="Pfam" id="PF14508">
    <property type="entry name" value="GH97_N"/>
    <property type="match status" value="1"/>
</dbReference>
<evidence type="ECO:0000313" key="3">
    <source>
        <dbReference type="EMBL" id="SVB26174.1"/>
    </source>
</evidence>
<protein>
    <recommendedName>
        <fullName evidence="4">Alpha-glucosidase</fullName>
    </recommendedName>
</protein>
<evidence type="ECO:0000259" key="2">
    <source>
        <dbReference type="Pfam" id="PF14508"/>
    </source>
</evidence>
<gene>
    <name evidence="3" type="ORF">METZ01_LOCUS179028</name>
</gene>
<name>A0A382CK11_9ZZZZ</name>
<sequence>MPFTLRFFLCSVLLTVLFGLDQVVSAKSVTVESPGRKFAIELSTRKVGRPTYRVLWRGKEIIQPSGLGFMLNGEKDWTKGFGPLMELNVSESNYSWKPVWGERSLIHDRYRGATVAYSREDGTAFKLEARAYDEGVAFRYVIDKGPSGDTLHIASERTEFQFGADHDIWAVTSAQGKYSKIKLSESRHNLERPCVLETADGKVIAVAEAALVDYARMRVRRPDDSSTALVSRLHGPVVSKLPLTTPWRVIMAGDTAGDLLENNHLILNLNEPSKIADTSWIKPGKVIREVSLSTQGGKDCVDFAVEYGLQYIEYDAGWYGPQGKEESDARTVSRRGLDLQEVLKYAKHHGIGVFLYVNRRHLESQLDELLPVYKSWGIAGIKYGFVQHGSQKWTAWMHDAIRKTAEYEMLVDVHDEYRMT</sequence>
<dbReference type="Gene3D" id="3.20.20.70">
    <property type="entry name" value="Aldolase class I"/>
    <property type="match status" value="1"/>
</dbReference>
<dbReference type="InterPro" id="IPR052720">
    <property type="entry name" value="Glycosyl_hydrolase_97"/>
</dbReference>
<dbReference type="PANTHER" id="PTHR35803:SF3">
    <property type="entry name" value="ALPHA-GLUCOSIDASE"/>
    <property type="match status" value="1"/>
</dbReference>
<accession>A0A382CK11</accession>
<feature type="non-terminal residue" evidence="3">
    <location>
        <position position="420"/>
    </location>
</feature>
<feature type="domain" description="Glycosyl-hydrolase 97 N-terminal" evidence="2">
    <location>
        <begin position="31"/>
        <end position="272"/>
    </location>
</feature>
<organism evidence="3">
    <name type="scientific">marine metagenome</name>
    <dbReference type="NCBI Taxonomy" id="408172"/>
    <lineage>
        <taxon>unclassified sequences</taxon>
        <taxon>metagenomes</taxon>
        <taxon>ecological metagenomes</taxon>
    </lineage>
</organism>